<evidence type="ECO:0000313" key="2">
    <source>
        <dbReference type="EMBL" id="RCN26677.1"/>
    </source>
</evidence>
<proteinExistence type="predicted"/>
<evidence type="ECO:0000313" key="3">
    <source>
        <dbReference type="Proteomes" id="UP000252519"/>
    </source>
</evidence>
<gene>
    <name evidence="2" type="ORF">ANCCAN_27596</name>
</gene>
<organism evidence="2 3">
    <name type="scientific">Ancylostoma caninum</name>
    <name type="common">Dog hookworm</name>
    <dbReference type="NCBI Taxonomy" id="29170"/>
    <lineage>
        <taxon>Eukaryota</taxon>
        <taxon>Metazoa</taxon>
        <taxon>Ecdysozoa</taxon>
        <taxon>Nematoda</taxon>
        <taxon>Chromadorea</taxon>
        <taxon>Rhabditida</taxon>
        <taxon>Rhabditina</taxon>
        <taxon>Rhabditomorpha</taxon>
        <taxon>Strongyloidea</taxon>
        <taxon>Ancylostomatidae</taxon>
        <taxon>Ancylostomatinae</taxon>
        <taxon>Ancylostoma</taxon>
    </lineage>
</organism>
<feature type="region of interest" description="Disordered" evidence="1">
    <location>
        <begin position="22"/>
        <end position="46"/>
    </location>
</feature>
<dbReference type="Proteomes" id="UP000252519">
    <property type="component" value="Unassembled WGS sequence"/>
</dbReference>
<evidence type="ECO:0000256" key="1">
    <source>
        <dbReference type="SAM" id="MobiDB-lite"/>
    </source>
</evidence>
<dbReference type="EMBL" id="JOJR01006504">
    <property type="protein sequence ID" value="RCN26677.1"/>
    <property type="molecule type" value="Genomic_DNA"/>
</dbReference>
<reference evidence="2 3" key="1">
    <citation type="submission" date="2014-10" db="EMBL/GenBank/DDBJ databases">
        <title>Draft genome of the hookworm Ancylostoma caninum.</title>
        <authorList>
            <person name="Mitreva M."/>
        </authorList>
    </citation>
    <scope>NUCLEOTIDE SEQUENCE [LARGE SCALE GENOMIC DNA]</scope>
    <source>
        <strain evidence="2 3">Baltimore</strain>
    </source>
</reference>
<name>A0A368F919_ANCCA</name>
<accession>A0A368F919</accession>
<comment type="caution">
    <text evidence="2">The sequence shown here is derived from an EMBL/GenBank/DDBJ whole genome shotgun (WGS) entry which is preliminary data.</text>
</comment>
<protein>
    <submittedName>
        <fullName evidence="2">Uncharacterized protein</fullName>
    </submittedName>
</protein>
<sequence>MLGLTGRSFSPLCRKLPALEEIEEEDEETWNEKLDETSADSGEKSFVTPAFVPAEERAVKKCDTEAQVAPF</sequence>
<dbReference type="AlphaFoldDB" id="A0A368F919"/>
<keyword evidence="3" id="KW-1185">Reference proteome</keyword>